<keyword evidence="3" id="KW-0949">S-adenosyl-L-methionine</keyword>
<dbReference type="Gene3D" id="1.10.10.10">
    <property type="entry name" value="Winged helix-like DNA-binding domain superfamily/Winged helix DNA-binding domain"/>
    <property type="match status" value="1"/>
</dbReference>
<dbReference type="InterPro" id="IPR036390">
    <property type="entry name" value="WH_DNA-bd_sf"/>
</dbReference>
<gene>
    <name evidence="8" type="ORF">L0665_06535</name>
</gene>
<dbReference type="InterPro" id="IPR011991">
    <property type="entry name" value="ArsR-like_HTH"/>
</dbReference>
<dbReference type="InterPro" id="IPR006638">
    <property type="entry name" value="Elp3/MiaA/NifB-like_rSAM"/>
</dbReference>
<dbReference type="SMART" id="SM00729">
    <property type="entry name" value="Elp3"/>
    <property type="match status" value="1"/>
</dbReference>
<comment type="cofactor">
    <cofactor evidence="1">
        <name>[4Fe-4S] cluster</name>
        <dbReference type="ChEBI" id="CHEBI:49883"/>
    </cofactor>
</comment>
<dbReference type="AlphaFoldDB" id="A0A9Q4KVF1"/>
<evidence type="ECO:0000256" key="3">
    <source>
        <dbReference type="ARBA" id="ARBA00022691"/>
    </source>
</evidence>
<dbReference type="CDD" id="cd00090">
    <property type="entry name" value="HTH_ARSR"/>
    <property type="match status" value="1"/>
</dbReference>
<sequence>MLLHLLSNSLVMVYQYLFGPVPSRRLGVSLGIDLVPHKTCSYNCIYCECGKTTELTTERAEYYSTDAIILEIDDYLSTHPKLDFITFSGSGEPTLHSGMGRIARHIRENFPEYRIALLTNGSLLTDPAVRAEAADVHVVVPSMDAVSESVFKKIDRPCSSISAADVLSGLITFRKEFKGEIWLEIFIVPGLNDTEEELLFLRDAIAEIRPDRVQLNALDRPGIYDWITTPTKEEMEIIADSLGFPGIDIVEGLQSRSDIASFSQDVRESILGTIRRRPCTIDDLSRILGLHPNEVRKYIDPLLAEGCITEERETRGIFYRPR</sequence>
<proteinExistence type="predicted"/>
<dbReference type="RefSeq" id="WP_274924898.1">
    <property type="nucleotide sequence ID" value="NZ_JAKELO010000002.1"/>
</dbReference>
<evidence type="ECO:0000256" key="2">
    <source>
        <dbReference type="ARBA" id="ARBA00022485"/>
    </source>
</evidence>
<dbReference type="SUPFAM" id="SSF46785">
    <property type="entry name" value="Winged helix' DNA-binding domain"/>
    <property type="match status" value="1"/>
</dbReference>
<keyword evidence="9" id="KW-1185">Reference proteome</keyword>
<comment type="caution">
    <text evidence="8">The sequence shown here is derived from an EMBL/GenBank/DDBJ whole genome shotgun (WGS) entry which is preliminary data.</text>
</comment>
<name>A0A9Q4KVF1_9EURY</name>
<keyword evidence="4" id="KW-0479">Metal-binding</keyword>
<reference evidence="8" key="1">
    <citation type="submission" date="2022-01" db="EMBL/GenBank/DDBJ databases">
        <title>Draft genome of Methanogenium marinum DSM 15558.</title>
        <authorList>
            <person name="Chen S.-C."/>
            <person name="You Y.-T."/>
        </authorList>
    </citation>
    <scope>NUCLEOTIDE SEQUENCE</scope>
    <source>
        <strain evidence="8">DSM 15558</strain>
    </source>
</reference>
<dbReference type="InterPro" id="IPR007197">
    <property type="entry name" value="rSAM"/>
</dbReference>
<dbReference type="GO" id="GO:0003824">
    <property type="term" value="F:catalytic activity"/>
    <property type="evidence" value="ECO:0007669"/>
    <property type="project" value="InterPro"/>
</dbReference>
<dbReference type="GO" id="GO:0046872">
    <property type="term" value="F:metal ion binding"/>
    <property type="evidence" value="ECO:0007669"/>
    <property type="project" value="UniProtKB-KW"/>
</dbReference>
<dbReference type="SFLD" id="SFLDG01083">
    <property type="entry name" value="Uncharacterised_Radical_SAM_Su"/>
    <property type="match status" value="1"/>
</dbReference>
<feature type="domain" description="Radical SAM core" evidence="7">
    <location>
        <begin position="26"/>
        <end position="248"/>
    </location>
</feature>
<keyword evidence="5" id="KW-0408">Iron</keyword>
<evidence type="ECO:0000256" key="1">
    <source>
        <dbReference type="ARBA" id="ARBA00001966"/>
    </source>
</evidence>
<dbReference type="CDD" id="cd01335">
    <property type="entry name" value="Radical_SAM"/>
    <property type="match status" value="1"/>
</dbReference>
<dbReference type="InterPro" id="IPR040084">
    <property type="entry name" value="GTPase_Obg"/>
</dbReference>
<keyword evidence="6" id="KW-0411">Iron-sulfur</keyword>
<dbReference type="Gene3D" id="3.20.20.70">
    <property type="entry name" value="Aldolase class I"/>
    <property type="match status" value="1"/>
</dbReference>
<dbReference type="InterPro" id="IPR036388">
    <property type="entry name" value="WH-like_DNA-bd_sf"/>
</dbReference>
<dbReference type="Proteomes" id="UP001143747">
    <property type="component" value="Unassembled WGS sequence"/>
</dbReference>
<evidence type="ECO:0000256" key="6">
    <source>
        <dbReference type="ARBA" id="ARBA00023014"/>
    </source>
</evidence>
<dbReference type="InterPro" id="IPR058240">
    <property type="entry name" value="rSAM_sf"/>
</dbReference>
<keyword evidence="2" id="KW-0004">4Fe-4S</keyword>
<evidence type="ECO:0000313" key="8">
    <source>
        <dbReference type="EMBL" id="MDE4908265.1"/>
    </source>
</evidence>
<dbReference type="InterPro" id="IPR013785">
    <property type="entry name" value="Aldolase_TIM"/>
</dbReference>
<evidence type="ECO:0000256" key="5">
    <source>
        <dbReference type="ARBA" id="ARBA00023004"/>
    </source>
</evidence>
<dbReference type="PROSITE" id="PS51918">
    <property type="entry name" value="RADICAL_SAM"/>
    <property type="match status" value="1"/>
</dbReference>
<organism evidence="8 9">
    <name type="scientific">Methanogenium marinum</name>
    <dbReference type="NCBI Taxonomy" id="348610"/>
    <lineage>
        <taxon>Archaea</taxon>
        <taxon>Methanobacteriati</taxon>
        <taxon>Methanobacteriota</taxon>
        <taxon>Stenosarchaea group</taxon>
        <taxon>Methanomicrobia</taxon>
        <taxon>Methanomicrobiales</taxon>
        <taxon>Methanomicrobiaceae</taxon>
        <taxon>Methanogenium</taxon>
    </lineage>
</organism>
<protein>
    <submittedName>
        <fullName evidence="8">Radical SAM protein</fullName>
    </submittedName>
</protein>
<dbReference type="PANTHER" id="PTHR43787:SF11">
    <property type="entry name" value="UPF0026 PROTEIN SLR1464"/>
    <property type="match status" value="1"/>
</dbReference>
<evidence type="ECO:0000313" key="9">
    <source>
        <dbReference type="Proteomes" id="UP001143747"/>
    </source>
</evidence>
<accession>A0A9Q4KVF1</accession>
<evidence type="ECO:0000256" key="4">
    <source>
        <dbReference type="ARBA" id="ARBA00022723"/>
    </source>
</evidence>
<dbReference type="EMBL" id="JAKELO010000002">
    <property type="protein sequence ID" value="MDE4908265.1"/>
    <property type="molecule type" value="Genomic_DNA"/>
</dbReference>
<evidence type="ECO:0000259" key="7">
    <source>
        <dbReference type="PROSITE" id="PS51918"/>
    </source>
</evidence>
<dbReference type="SUPFAM" id="SSF102114">
    <property type="entry name" value="Radical SAM enzymes"/>
    <property type="match status" value="1"/>
</dbReference>
<dbReference type="Pfam" id="PF04055">
    <property type="entry name" value="Radical_SAM"/>
    <property type="match status" value="1"/>
</dbReference>
<dbReference type="SFLD" id="SFLDS00029">
    <property type="entry name" value="Radical_SAM"/>
    <property type="match status" value="1"/>
</dbReference>
<dbReference type="PANTHER" id="PTHR43787">
    <property type="entry name" value="FEMO COFACTOR BIOSYNTHESIS PROTEIN NIFB-RELATED"/>
    <property type="match status" value="1"/>
</dbReference>
<dbReference type="GO" id="GO:0051539">
    <property type="term" value="F:4 iron, 4 sulfur cluster binding"/>
    <property type="evidence" value="ECO:0007669"/>
    <property type="project" value="UniProtKB-KW"/>
</dbReference>